<proteinExistence type="predicted"/>
<sequence>MIGVLEQSYEEIKKMGSDVNHRKVDEVLVITQAITILQNESDEAKEIVNTNKFKIEELKVQLLIYLK</sequence>
<name>A0A0F8X7D4_9ZZZZ</name>
<accession>A0A0F8X7D4</accession>
<gene>
    <name evidence="1" type="ORF">LCGC14_2981320</name>
</gene>
<protein>
    <submittedName>
        <fullName evidence="1">Uncharacterized protein</fullName>
    </submittedName>
</protein>
<evidence type="ECO:0000313" key="1">
    <source>
        <dbReference type="EMBL" id="KKK64723.1"/>
    </source>
</evidence>
<reference evidence="1" key="1">
    <citation type="journal article" date="2015" name="Nature">
        <title>Complex archaea that bridge the gap between prokaryotes and eukaryotes.</title>
        <authorList>
            <person name="Spang A."/>
            <person name="Saw J.H."/>
            <person name="Jorgensen S.L."/>
            <person name="Zaremba-Niedzwiedzka K."/>
            <person name="Martijn J."/>
            <person name="Lind A.E."/>
            <person name="van Eijk R."/>
            <person name="Schleper C."/>
            <person name="Guy L."/>
            <person name="Ettema T.J."/>
        </authorList>
    </citation>
    <scope>NUCLEOTIDE SEQUENCE</scope>
</reference>
<dbReference type="AlphaFoldDB" id="A0A0F8X7D4"/>
<dbReference type="EMBL" id="LAZR01060894">
    <property type="protein sequence ID" value="KKK64723.1"/>
    <property type="molecule type" value="Genomic_DNA"/>
</dbReference>
<organism evidence="1">
    <name type="scientific">marine sediment metagenome</name>
    <dbReference type="NCBI Taxonomy" id="412755"/>
    <lineage>
        <taxon>unclassified sequences</taxon>
        <taxon>metagenomes</taxon>
        <taxon>ecological metagenomes</taxon>
    </lineage>
</organism>
<comment type="caution">
    <text evidence="1">The sequence shown here is derived from an EMBL/GenBank/DDBJ whole genome shotgun (WGS) entry which is preliminary data.</text>
</comment>